<dbReference type="InterPro" id="IPR025110">
    <property type="entry name" value="AMP-bd_C"/>
</dbReference>
<dbReference type="PROSITE" id="PS00455">
    <property type="entry name" value="AMP_BINDING"/>
    <property type="match status" value="1"/>
</dbReference>
<dbReference type="InterPro" id="IPR020845">
    <property type="entry name" value="AMP-binding_CS"/>
</dbReference>
<dbReference type="InterPro" id="IPR042099">
    <property type="entry name" value="ANL_N_sf"/>
</dbReference>
<dbReference type="OrthoDB" id="9757771at2"/>
<dbReference type="Gene3D" id="3.40.50.12780">
    <property type="entry name" value="N-terminal domain of ligase-like"/>
    <property type="match status" value="1"/>
</dbReference>
<evidence type="ECO:0000313" key="5">
    <source>
        <dbReference type="EMBL" id="RUQ32743.1"/>
    </source>
</evidence>
<organism evidence="5 6">
    <name type="scientific">Peribacillus cavernae</name>
    <dbReference type="NCBI Taxonomy" id="1674310"/>
    <lineage>
        <taxon>Bacteria</taxon>
        <taxon>Bacillati</taxon>
        <taxon>Bacillota</taxon>
        <taxon>Bacilli</taxon>
        <taxon>Bacillales</taxon>
        <taxon>Bacillaceae</taxon>
        <taxon>Peribacillus</taxon>
    </lineage>
</organism>
<evidence type="ECO:0008006" key="7">
    <source>
        <dbReference type="Google" id="ProtNLM"/>
    </source>
</evidence>
<proteinExistence type="inferred from homology"/>
<feature type="domain" description="AMP-dependent synthetase/ligase" evidence="3">
    <location>
        <begin position="9"/>
        <end position="373"/>
    </location>
</feature>
<comment type="similarity">
    <text evidence="1">Belongs to the ATP-dependent AMP-binding enzyme family.</text>
</comment>
<dbReference type="EMBL" id="RYZZ01000001">
    <property type="protein sequence ID" value="RUQ32743.1"/>
    <property type="molecule type" value="Genomic_DNA"/>
</dbReference>
<dbReference type="AlphaFoldDB" id="A0A3S0VU26"/>
<protein>
    <recommendedName>
        <fullName evidence="7">Long-chain fatty acid--CoA ligase</fullName>
    </recommendedName>
</protein>
<feature type="domain" description="AMP-binding enzyme C-terminal" evidence="4">
    <location>
        <begin position="423"/>
        <end position="498"/>
    </location>
</feature>
<dbReference type="PANTHER" id="PTHR43201:SF5">
    <property type="entry name" value="MEDIUM-CHAIN ACYL-COA LIGASE ACSF2, MITOCHONDRIAL"/>
    <property type="match status" value="1"/>
</dbReference>
<keyword evidence="6" id="KW-1185">Reference proteome</keyword>
<dbReference type="Pfam" id="PF00501">
    <property type="entry name" value="AMP-binding"/>
    <property type="match status" value="1"/>
</dbReference>
<name>A0A3S0VU26_9BACI</name>
<dbReference type="InterPro" id="IPR045851">
    <property type="entry name" value="AMP-bd_C_sf"/>
</dbReference>
<dbReference type="GO" id="GO:0031956">
    <property type="term" value="F:medium-chain fatty acid-CoA ligase activity"/>
    <property type="evidence" value="ECO:0007669"/>
    <property type="project" value="TreeGrafter"/>
</dbReference>
<dbReference type="RefSeq" id="WP_126863034.1">
    <property type="nucleotide sequence ID" value="NZ_JAUSTX010000003.1"/>
</dbReference>
<evidence type="ECO:0000256" key="2">
    <source>
        <dbReference type="ARBA" id="ARBA00022598"/>
    </source>
</evidence>
<dbReference type="SUPFAM" id="SSF56801">
    <property type="entry name" value="Acetyl-CoA synthetase-like"/>
    <property type="match status" value="1"/>
</dbReference>
<dbReference type="InterPro" id="IPR000873">
    <property type="entry name" value="AMP-dep_synth/lig_dom"/>
</dbReference>
<dbReference type="FunFam" id="3.30.300.30:FF:000008">
    <property type="entry name" value="2,3-dihydroxybenzoate-AMP ligase"/>
    <property type="match status" value="1"/>
</dbReference>
<comment type="caution">
    <text evidence="5">The sequence shown here is derived from an EMBL/GenBank/DDBJ whole genome shotgun (WGS) entry which is preliminary data.</text>
</comment>
<dbReference type="Gene3D" id="3.30.300.30">
    <property type="match status" value="1"/>
</dbReference>
<reference evidence="5 6" key="1">
    <citation type="submission" date="2018-12" db="EMBL/GenBank/DDBJ databases">
        <title>Bacillus chawlae sp. nov., Bacillus glennii sp. nov., and Bacillus saganii sp. nov. Isolated from the Vehicle Assembly Building at Kennedy Space Center where the Viking Spacecraft were Assembled.</title>
        <authorList>
            <person name="Seuylemezian A."/>
            <person name="Vaishampayan P."/>
        </authorList>
    </citation>
    <scope>NUCLEOTIDE SEQUENCE [LARGE SCALE GENOMIC DNA]</scope>
    <source>
        <strain evidence="5 6">L5</strain>
    </source>
</reference>
<keyword evidence="2" id="KW-0436">Ligase</keyword>
<dbReference type="Proteomes" id="UP000267430">
    <property type="component" value="Unassembled WGS sequence"/>
</dbReference>
<accession>A0A3S0VU26</accession>
<dbReference type="PANTHER" id="PTHR43201">
    <property type="entry name" value="ACYL-COA SYNTHETASE"/>
    <property type="match status" value="1"/>
</dbReference>
<gene>
    <name evidence="5" type="ORF">ELQ35_01245</name>
</gene>
<dbReference type="GO" id="GO:0006631">
    <property type="term" value="P:fatty acid metabolic process"/>
    <property type="evidence" value="ECO:0007669"/>
    <property type="project" value="TreeGrafter"/>
</dbReference>
<sequence length="514" mass="57946">MLLQDLLIRTAERKRNKIAYISNDTAFTWSQINARVNQLCAFLKDLGIKKGDRVAYFGLDFHQQAEVMFACAKAGFIRVGVNWRYGEREVNYIFEDSGPKVLLVDQKTAELGKKGAKDCSIPFVIGVGENHGLKHDYETCIRPQPMNEIKMQHKQNDIISLCYTTGSTGLPKGAIWTQGNLINSLVNGILHMGLRKDDIWMHALPAAGVPIVSMLVNCYWGNTNVLMPYFDPELALRLIEEKKVTAALFVPTMIQMMTSHPKFDEYDVSTLRLITYGSSPMSPTNIVETFNKFNCDLQQWYGSTENTGAWVSFLDPDEHQFAIHNNRTDILASCGRPASHVDIKIVDDNGVEVPAGQSGEITIKGDVIVPGYWKDEVKTERTIRDGWLYTGDIGRFDEEGRLYLLDRAKFRIITGAYNVFPVEVENVINEHPSVAEVCVVGVPDEKWGEVVLAEVRLKPNQSVTDSQIINFCKDKIARYKVPKRIVFVSDFPRGATGKLLKLEVKNKYQKAVLK</sequence>
<dbReference type="Pfam" id="PF13193">
    <property type="entry name" value="AMP-binding_C"/>
    <property type="match status" value="1"/>
</dbReference>
<evidence type="ECO:0000259" key="4">
    <source>
        <dbReference type="Pfam" id="PF13193"/>
    </source>
</evidence>
<evidence type="ECO:0000259" key="3">
    <source>
        <dbReference type="Pfam" id="PF00501"/>
    </source>
</evidence>
<evidence type="ECO:0000256" key="1">
    <source>
        <dbReference type="ARBA" id="ARBA00006432"/>
    </source>
</evidence>
<evidence type="ECO:0000313" key="6">
    <source>
        <dbReference type="Proteomes" id="UP000267430"/>
    </source>
</evidence>